<dbReference type="Pfam" id="PF00400">
    <property type="entry name" value="WD40"/>
    <property type="match status" value="3"/>
</dbReference>
<organism evidence="6 7">
    <name type="scientific">Humibacillus xanthopallidus</name>
    <dbReference type="NCBI Taxonomy" id="412689"/>
    <lineage>
        <taxon>Bacteria</taxon>
        <taxon>Bacillati</taxon>
        <taxon>Actinomycetota</taxon>
        <taxon>Actinomycetes</taxon>
        <taxon>Micrococcales</taxon>
        <taxon>Intrasporangiaceae</taxon>
        <taxon>Humibacillus</taxon>
    </lineage>
</organism>
<dbReference type="Proteomes" id="UP000320085">
    <property type="component" value="Unassembled WGS sequence"/>
</dbReference>
<dbReference type="SUPFAM" id="SSF50998">
    <property type="entry name" value="Quinoprotein alcohol dehydrogenase-like"/>
    <property type="match status" value="2"/>
</dbReference>
<dbReference type="InterPro" id="IPR027417">
    <property type="entry name" value="P-loop_NTPase"/>
</dbReference>
<dbReference type="Gene3D" id="3.40.50.300">
    <property type="entry name" value="P-loop containing nucleotide triphosphate hydrolases"/>
    <property type="match status" value="1"/>
</dbReference>
<dbReference type="InterPro" id="IPR011047">
    <property type="entry name" value="Quinoprotein_ADH-like_sf"/>
</dbReference>
<accession>A0A543PUC6</accession>
<dbReference type="PROSITE" id="PS50082">
    <property type="entry name" value="WD_REPEATS_2"/>
    <property type="match status" value="2"/>
</dbReference>
<dbReference type="PANTHER" id="PTHR19848">
    <property type="entry name" value="WD40 REPEAT PROTEIN"/>
    <property type="match status" value="1"/>
</dbReference>
<dbReference type="InterPro" id="IPR015943">
    <property type="entry name" value="WD40/YVTN_repeat-like_dom_sf"/>
</dbReference>
<dbReference type="InterPro" id="IPR001680">
    <property type="entry name" value="WD40_rpt"/>
</dbReference>
<evidence type="ECO:0000256" key="4">
    <source>
        <dbReference type="SAM" id="MobiDB-lite"/>
    </source>
</evidence>
<evidence type="ECO:0000256" key="2">
    <source>
        <dbReference type="ARBA" id="ARBA00022737"/>
    </source>
</evidence>
<gene>
    <name evidence="6" type="ORF">FHX52_0788</name>
</gene>
<proteinExistence type="predicted"/>
<name>A0A543PUC6_9MICO</name>
<dbReference type="PROSITE" id="PS50837">
    <property type="entry name" value="NACHT"/>
    <property type="match status" value="1"/>
</dbReference>
<keyword evidence="1 3" id="KW-0853">WD repeat</keyword>
<dbReference type="SUPFAM" id="SSF52540">
    <property type="entry name" value="P-loop containing nucleoside triphosphate hydrolases"/>
    <property type="match status" value="1"/>
</dbReference>
<dbReference type="Pfam" id="PF13191">
    <property type="entry name" value="AAA_16"/>
    <property type="match status" value="1"/>
</dbReference>
<evidence type="ECO:0000259" key="5">
    <source>
        <dbReference type="PROSITE" id="PS50837"/>
    </source>
</evidence>
<feature type="repeat" description="WD" evidence="3">
    <location>
        <begin position="874"/>
        <end position="908"/>
    </location>
</feature>
<dbReference type="SMART" id="SM00320">
    <property type="entry name" value="WD40"/>
    <property type="match status" value="5"/>
</dbReference>
<dbReference type="PROSITE" id="PS50294">
    <property type="entry name" value="WD_REPEATS_REGION"/>
    <property type="match status" value="2"/>
</dbReference>
<protein>
    <submittedName>
        <fullName evidence="6">WD40 repeat protein</fullName>
    </submittedName>
</protein>
<dbReference type="InterPro" id="IPR041664">
    <property type="entry name" value="AAA_16"/>
</dbReference>
<keyword evidence="2" id="KW-0677">Repeat</keyword>
<evidence type="ECO:0000313" key="6">
    <source>
        <dbReference type="EMBL" id="TQN47679.1"/>
    </source>
</evidence>
<dbReference type="Gene3D" id="2.130.10.10">
    <property type="entry name" value="YVTN repeat-like/Quinoprotein amine dehydrogenase"/>
    <property type="match status" value="3"/>
</dbReference>
<evidence type="ECO:0000256" key="1">
    <source>
        <dbReference type="ARBA" id="ARBA00022574"/>
    </source>
</evidence>
<dbReference type="PANTHER" id="PTHR19848:SF8">
    <property type="entry name" value="F-BOX AND WD REPEAT DOMAIN CONTAINING 7"/>
    <property type="match status" value="1"/>
</dbReference>
<feature type="repeat" description="WD" evidence="3">
    <location>
        <begin position="613"/>
        <end position="654"/>
    </location>
</feature>
<dbReference type="EMBL" id="VFQF01000001">
    <property type="protein sequence ID" value="TQN47679.1"/>
    <property type="molecule type" value="Genomic_DNA"/>
</dbReference>
<feature type="domain" description="NACHT" evidence="5">
    <location>
        <begin position="141"/>
        <end position="273"/>
    </location>
</feature>
<dbReference type="InterPro" id="IPR007111">
    <property type="entry name" value="NACHT_NTPase"/>
</dbReference>
<evidence type="ECO:0000313" key="7">
    <source>
        <dbReference type="Proteomes" id="UP000320085"/>
    </source>
</evidence>
<feature type="region of interest" description="Disordered" evidence="4">
    <location>
        <begin position="1"/>
        <end position="20"/>
    </location>
</feature>
<dbReference type="InterPro" id="IPR020472">
    <property type="entry name" value="WD40_PAC1"/>
</dbReference>
<dbReference type="PRINTS" id="PR00320">
    <property type="entry name" value="GPROTEINBRPT"/>
</dbReference>
<evidence type="ECO:0000256" key="3">
    <source>
        <dbReference type="PROSITE-ProRule" id="PRU00221"/>
    </source>
</evidence>
<sequence length="1262" mass="137684">MQQPRPLPDEKYTLGQSQWSGMSGGPVVVDGMLLGVVDEHAPREGPSAITAVPLTALEADPTHDAWGHGVTDPLEWWVRLGATGLTDLTIVPRPTDRQHELPPAAPGLIDFAQERARHTAVIGREPVFEKLHTWLEEASQGWILVKGSPGTGKSAILSVMLDRLEAASGTESVPHHFIRRGQGNWDEPDTVVRNLSARLERICGSLGTASEGGLDGLYGLLAEAARQQPDGHRLVIVIDGLDEAALSPGESLGRFLPASLPEGVFVLCASRPSYPQLGWLEQRPGLHVMDLDEAPWSEQNRQLVKAYWRQRGPLFAPPLNDESITAAADAAQGNILHAVMLAEVFAADPTMRDTRQIPVGFEALLEGMWLRLLDLDEEMSLRVLNGLGLLAVAGQALPLSIVARLLGWRHPAYLAKFKQYALPFLLEEDERWHGGEARYRPFHESTRSFLTSGDRMSSDLRRHWHELLAEELATWPPAEDATSFVREYAARWALLHSAQAQDWMRVNALLADLSHGIAALEALGPQLMRARLADIPVTDEPVGLTERANVLARTLRHEGQWLESHPREFPSLLHNRLTCIGWERDRIRQHFSGLGSGWGLVQAVDVGDELAILRGHTSMVRSCDVDALARWGVSGGWDGTLRVWDLERGTARLVIAVDPQSGRCDIESCAITPDGHRVASAFKAVGPGPSMNVRVRAWRVEDGRSLLDIPFPPDEDTPRVGFADNETLVVCRTSGDVEVHHLDQGTKHSLPPGSPSVGDMDIDPNGVLLATTTDVGCSVRRLSDGSEVCTVPLESDNPILCSFSPDGRHVAVVTRGSAVVAQVADGSIHFRAAGLGDGVSDCCLLDERRVMFTSEWGCELVVWDMKLDRALVRYGGHTYTVDCCAVTRDGGHALSGGGDNTVRLWSLDGRVQTIRPDRHAKLVYGCTVDADAKFACSAPQDERPAVWDARTGTRLMALPTDVSYGFVQFCDFGGAQRIATLGRVLRVFDAETATRVWEAEVPVRDKYGEVSFLTSGRDAGRRGGAATSSRSHLPLLYARTHVILWERSGLRPVDLGGEPRVVSRFDEERALAVLQDGSLKVLDLDGVGQSESVASGVLGCVGSPSRFELYALMDDHSVRLLDASTGATLQVLGEVEHADVFLLIDPDESAVWAVRRPTDWSTSWKDRERQDLTVFALDGSGAVRRAEMTGHQVFGTCFLSGQLVTAGWDATLRIWDPHGALPCATIAGASPFRCVDAAKDRIVAGDQRGNLWFLAPMATLYT</sequence>
<dbReference type="AlphaFoldDB" id="A0A543PUC6"/>
<comment type="caution">
    <text evidence="6">The sequence shown here is derived from an EMBL/GenBank/DDBJ whole genome shotgun (WGS) entry which is preliminary data.</text>
</comment>
<reference evidence="6 7" key="1">
    <citation type="submission" date="2019-06" db="EMBL/GenBank/DDBJ databases">
        <title>Sequencing the genomes of 1000 actinobacteria strains.</title>
        <authorList>
            <person name="Klenk H.-P."/>
        </authorList>
    </citation>
    <scope>NUCLEOTIDE SEQUENCE [LARGE SCALE GENOMIC DNA]</scope>
    <source>
        <strain evidence="6 7">DSM 21776</strain>
    </source>
</reference>